<dbReference type="InterPro" id="IPR011701">
    <property type="entry name" value="MFS"/>
</dbReference>
<evidence type="ECO:0000259" key="3">
    <source>
        <dbReference type="PROSITE" id="PS50850"/>
    </source>
</evidence>
<gene>
    <name evidence="4" type="primary">yycB_1</name>
    <name evidence="4" type="ORF">PAECIP111802_05386</name>
</gene>
<dbReference type="PANTHER" id="PTHR23523:SF2">
    <property type="entry name" value="2-NITROIMIDAZOLE TRANSPORTER"/>
    <property type="match status" value="1"/>
</dbReference>
<feature type="transmembrane region" description="Helical" evidence="2">
    <location>
        <begin position="45"/>
        <end position="64"/>
    </location>
</feature>
<evidence type="ECO:0000313" key="5">
    <source>
        <dbReference type="Proteomes" id="UP000730618"/>
    </source>
</evidence>
<dbReference type="RefSeq" id="WP_218101601.1">
    <property type="nucleotide sequence ID" value="NZ_CAJVCE010000019.1"/>
</dbReference>
<proteinExistence type="predicted"/>
<keyword evidence="5" id="KW-1185">Reference proteome</keyword>
<keyword evidence="2" id="KW-0812">Transmembrane</keyword>
<organism evidence="4 5">
    <name type="scientific">Paenibacillus allorhizosphaerae</name>
    <dbReference type="NCBI Taxonomy" id="2849866"/>
    <lineage>
        <taxon>Bacteria</taxon>
        <taxon>Bacillati</taxon>
        <taxon>Bacillota</taxon>
        <taxon>Bacilli</taxon>
        <taxon>Bacillales</taxon>
        <taxon>Paenibacillaceae</taxon>
        <taxon>Paenibacillus</taxon>
    </lineage>
</organism>
<feature type="transmembrane region" description="Helical" evidence="2">
    <location>
        <begin position="162"/>
        <end position="181"/>
    </location>
</feature>
<keyword evidence="2" id="KW-1133">Transmembrane helix</keyword>
<dbReference type="Pfam" id="PF07690">
    <property type="entry name" value="MFS_1"/>
    <property type="match status" value="1"/>
</dbReference>
<feature type="transmembrane region" description="Helical" evidence="2">
    <location>
        <begin position="357"/>
        <end position="379"/>
    </location>
</feature>
<feature type="domain" description="Major facilitator superfamily (MFS) profile" evidence="3">
    <location>
        <begin position="3"/>
        <end position="384"/>
    </location>
</feature>
<feature type="transmembrane region" description="Helical" evidence="2">
    <location>
        <begin position="73"/>
        <end position="90"/>
    </location>
</feature>
<sequence>MRKYVLMAAALFVASLNLRPAINSIAPLLESIRNELGMSASTASLLTSIPVLCMGLFSPAAAALSRKWGIERVLGWSLIMIGLGTILRFAAQNTIILLFTAFIAGIGIAAAGPLLSGFIKRHFPNRVPTMIAVYTVALTLGAALGSGLTAPLQSGFHSWRSALGIWAVIAFAAVPIWWIFVMRHAKGGESQPADGTTFKLPWANGKSWMLTLSFGCMAMLFYSFTAWLPQIVQGMGYSKAYAATALTVFVVVQIPVSLVLPMLLKKVPSRRLWLIVEGSLELIGLLLLAFSAAPWIAALFIGLGAGGLFPLNLLLPLDATEHPHEAAAWSAMTQSVGYIIGASGPLILGWIHDATNSFAYAVLSLVIINVVMMAVQFGATASKRAGKSVSLKPQGDH</sequence>
<comment type="subcellular location">
    <subcellularLocation>
        <location evidence="1">Cell membrane</location>
        <topology evidence="1">Multi-pass membrane protein</topology>
    </subcellularLocation>
</comment>
<dbReference type="PANTHER" id="PTHR23523">
    <property type="match status" value="1"/>
</dbReference>
<reference evidence="4 5" key="1">
    <citation type="submission" date="2021-06" db="EMBL/GenBank/DDBJ databases">
        <authorList>
            <person name="Criscuolo A."/>
        </authorList>
    </citation>
    <scope>NUCLEOTIDE SEQUENCE [LARGE SCALE GENOMIC DNA]</scope>
    <source>
        <strain evidence="5">CIP 111802</strain>
    </source>
</reference>
<feature type="transmembrane region" description="Helical" evidence="2">
    <location>
        <begin position="131"/>
        <end position="150"/>
    </location>
</feature>
<dbReference type="PROSITE" id="PS50850">
    <property type="entry name" value="MFS"/>
    <property type="match status" value="1"/>
</dbReference>
<evidence type="ECO:0000256" key="1">
    <source>
        <dbReference type="ARBA" id="ARBA00004651"/>
    </source>
</evidence>
<evidence type="ECO:0000256" key="2">
    <source>
        <dbReference type="SAM" id="Phobius"/>
    </source>
</evidence>
<protein>
    <submittedName>
        <fullName evidence="4">Transporter YycB</fullName>
    </submittedName>
</protein>
<evidence type="ECO:0000313" key="4">
    <source>
        <dbReference type="EMBL" id="CAG7653061.1"/>
    </source>
</evidence>
<accession>A0ABM8VPJ4</accession>
<feature type="transmembrane region" description="Helical" evidence="2">
    <location>
        <begin position="208"/>
        <end position="228"/>
    </location>
</feature>
<dbReference type="Proteomes" id="UP000730618">
    <property type="component" value="Unassembled WGS sequence"/>
</dbReference>
<comment type="caution">
    <text evidence="4">The sequence shown here is derived from an EMBL/GenBank/DDBJ whole genome shotgun (WGS) entry which is preliminary data.</text>
</comment>
<name>A0ABM8VPJ4_9BACL</name>
<dbReference type="InterPro" id="IPR052524">
    <property type="entry name" value="MFS_Cyanate_Porter"/>
</dbReference>
<dbReference type="EMBL" id="CAJVCE010000019">
    <property type="protein sequence ID" value="CAG7653061.1"/>
    <property type="molecule type" value="Genomic_DNA"/>
</dbReference>
<keyword evidence="2" id="KW-0472">Membrane</keyword>
<feature type="transmembrane region" description="Helical" evidence="2">
    <location>
        <begin position="327"/>
        <end position="351"/>
    </location>
</feature>
<feature type="transmembrane region" description="Helical" evidence="2">
    <location>
        <begin position="240"/>
        <end position="260"/>
    </location>
</feature>
<feature type="transmembrane region" description="Helical" evidence="2">
    <location>
        <begin position="96"/>
        <end position="119"/>
    </location>
</feature>
<dbReference type="InterPro" id="IPR020846">
    <property type="entry name" value="MFS_dom"/>
</dbReference>